<accession>A0ABX6TRZ6</accession>
<proteinExistence type="predicted"/>
<dbReference type="EMBL" id="CP063079">
    <property type="protein sequence ID" value="QOQ88537.1"/>
    <property type="molecule type" value="Genomic_DNA"/>
</dbReference>
<dbReference type="RefSeq" id="WP_044598564.1">
    <property type="nucleotide sequence ID" value="NZ_CP063079.1"/>
</dbReference>
<sequence>MKTSSHIINKLANFKHYKPLKTSLEYKDFLNLFSYNHKKMISRLFIKNNTLIILVKHHVAYLELNHDNTKKTIKNLIKNYTLAKPSSNFTQVENIKILTEKNITKNFETKITKKQSFLELSNGKFTNNIQNIFLYEKFENIREAINNARK</sequence>
<gene>
    <name evidence="1" type="ORF">IMC75_06195</name>
</gene>
<organism evidence="1 2">
    <name type="scientific">Campylobacter peloridis</name>
    <dbReference type="NCBI Taxonomy" id="488546"/>
    <lineage>
        <taxon>Bacteria</taxon>
        <taxon>Pseudomonadati</taxon>
        <taxon>Campylobacterota</taxon>
        <taxon>Epsilonproteobacteria</taxon>
        <taxon>Campylobacterales</taxon>
        <taxon>Campylobacteraceae</taxon>
        <taxon>Campylobacter</taxon>
    </lineage>
</organism>
<keyword evidence="2" id="KW-1185">Reference proteome</keyword>
<reference evidence="1 2" key="1">
    <citation type="submission" date="2020-10" db="EMBL/GenBank/DDBJ databases">
        <title>Campylobacter and Helicobacter PacBio genomes.</title>
        <authorList>
            <person name="Lane C."/>
        </authorList>
    </citation>
    <scope>NUCLEOTIDE SEQUENCE [LARGE SCALE GENOMIC DNA]</scope>
    <source>
        <strain evidence="1 2">2016D-0074</strain>
    </source>
</reference>
<dbReference type="Proteomes" id="UP000595070">
    <property type="component" value="Chromosome"/>
</dbReference>
<protein>
    <submittedName>
        <fullName evidence="1">Uncharacterized protein</fullName>
    </submittedName>
</protein>
<evidence type="ECO:0000313" key="1">
    <source>
        <dbReference type="EMBL" id="QOQ88537.1"/>
    </source>
</evidence>
<evidence type="ECO:0000313" key="2">
    <source>
        <dbReference type="Proteomes" id="UP000595070"/>
    </source>
</evidence>
<name>A0ABX6TRZ6_9BACT</name>